<dbReference type="SMART" id="SM00347">
    <property type="entry name" value="HTH_MARR"/>
    <property type="match status" value="1"/>
</dbReference>
<sequence>MVELERAINRLAHLLTRVRRHDRTITAAGVNVDRANVSLLRVLADTDEPLRLGELAARLDVEAPHVTRQVQRLERTGFVARVPDPDDRRAQRVRLTPAGYDVVDAIREVIHESMREALAEWTSEDLRLLATLNHRMVDDFCEHAERAQCED</sequence>
<dbReference type="OrthoDB" id="4311144at2"/>
<dbReference type="PRINTS" id="PR00598">
    <property type="entry name" value="HTHMARR"/>
</dbReference>
<dbReference type="Proteomes" id="UP000221961">
    <property type="component" value="Chromosome"/>
</dbReference>
<feature type="domain" description="HTH marR-type" evidence="1">
    <location>
        <begin position="1"/>
        <end position="138"/>
    </location>
</feature>
<dbReference type="SUPFAM" id="SSF46785">
    <property type="entry name" value="Winged helix' DNA-binding domain"/>
    <property type="match status" value="1"/>
</dbReference>
<keyword evidence="4" id="KW-1185">Reference proteome</keyword>
<reference evidence="2 5" key="2">
    <citation type="submission" date="2017-10" db="EMBL/GenBank/DDBJ databases">
        <title>Comparative genomics between pathogenic Norcardia.</title>
        <authorList>
            <person name="Zeng L."/>
        </authorList>
    </citation>
    <scope>NUCLEOTIDE SEQUENCE [LARGE SCALE GENOMIC DNA]</scope>
    <source>
        <strain evidence="2 5">NC_YFY_NT001</strain>
    </source>
</reference>
<dbReference type="PANTHER" id="PTHR33164:SF57">
    <property type="entry name" value="MARR-FAMILY TRANSCRIPTIONAL REGULATOR"/>
    <property type="match status" value="1"/>
</dbReference>
<accession>A0A164PVK5</accession>
<dbReference type="GO" id="GO:0006950">
    <property type="term" value="P:response to stress"/>
    <property type="evidence" value="ECO:0007669"/>
    <property type="project" value="TreeGrafter"/>
</dbReference>
<evidence type="ECO:0000259" key="1">
    <source>
        <dbReference type="PROSITE" id="PS50995"/>
    </source>
</evidence>
<dbReference type="AlphaFoldDB" id="A0A164PVK5"/>
<dbReference type="PANTHER" id="PTHR33164">
    <property type="entry name" value="TRANSCRIPTIONAL REGULATOR, MARR FAMILY"/>
    <property type="match status" value="1"/>
</dbReference>
<evidence type="ECO:0000313" key="5">
    <source>
        <dbReference type="Proteomes" id="UP000221961"/>
    </source>
</evidence>
<evidence type="ECO:0000313" key="4">
    <source>
        <dbReference type="Proteomes" id="UP000076512"/>
    </source>
</evidence>
<dbReference type="Pfam" id="PF01047">
    <property type="entry name" value="MarR"/>
    <property type="match status" value="1"/>
</dbReference>
<evidence type="ECO:0000313" key="2">
    <source>
        <dbReference type="EMBL" id="ATL71570.1"/>
    </source>
</evidence>
<dbReference type="EMBL" id="CP023778">
    <property type="protein sequence ID" value="ATL71570.1"/>
    <property type="molecule type" value="Genomic_DNA"/>
</dbReference>
<dbReference type="KEGG" id="ntp:CRH09_06690"/>
<proteinExistence type="predicted"/>
<name>A0A164PVK5_9NOCA</name>
<dbReference type="Gene3D" id="1.10.10.10">
    <property type="entry name" value="Winged helix-like DNA-binding domain superfamily/Winged helix DNA-binding domain"/>
    <property type="match status" value="1"/>
</dbReference>
<reference evidence="3 4" key="1">
    <citation type="submission" date="2016-04" db="EMBL/GenBank/DDBJ databases">
        <authorList>
            <person name="Evans L.H."/>
            <person name="Alamgir A."/>
            <person name="Owens N."/>
            <person name="Weber N.D."/>
            <person name="Virtaneva K."/>
            <person name="Barbian K."/>
            <person name="Babar A."/>
            <person name="Rosenke K."/>
        </authorList>
    </citation>
    <scope>NUCLEOTIDE SEQUENCE [LARGE SCALE GENOMIC DNA]</scope>
    <source>
        <strain evidence="3 4">IFM 0406</strain>
    </source>
</reference>
<dbReference type="EMBL" id="LWGR01000002">
    <property type="protein sequence ID" value="KZM76126.1"/>
    <property type="molecule type" value="Genomic_DNA"/>
</dbReference>
<organism evidence="3 4">
    <name type="scientific">Nocardia terpenica</name>
    <dbReference type="NCBI Taxonomy" id="455432"/>
    <lineage>
        <taxon>Bacteria</taxon>
        <taxon>Bacillati</taxon>
        <taxon>Actinomycetota</taxon>
        <taxon>Actinomycetes</taxon>
        <taxon>Mycobacteriales</taxon>
        <taxon>Nocardiaceae</taxon>
        <taxon>Nocardia</taxon>
    </lineage>
</organism>
<dbReference type="InterPro" id="IPR000835">
    <property type="entry name" value="HTH_MarR-typ"/>
</dbReference>
<dbReference type="PROSITE" id="PS50995">
    <property type="entry name" value="HTH_MARR_2"/>
    <property type="match status" value="1"/>
</dbReference>
<protein>
    <submittedName>
        <fullName evidence="3">MarR family transcriptional regulator</fullName>
    </submittedName>
</protein>
<dbReference type="InterPro" id="IPR036390">
    <property type="entry name" value="WH_DNA-bd_sf"/>
</dbReference>
<evidence type="ECO:0000313" key="3">
    <source>
        <dbReference type="EMBL" id="KZM76126.1"/>
    </source>
</evidence>
<dbReference type="Proteomes" id="UP000076512">
    <property type="component" value="Unassembled WGS sequence"/>
</dbReference>
<dbReference type="GO" id="GO:0003700">
    <property type="term" value="F:DNA-binding transcription factor activity"/>
    <property type="evidence" value="ECO:0007669"/>
    <property type="project" value="InterPro"/>
</dbReference>
<dbReference type="InterPro" id="IPR036388">
    <property type="entry name" value="WH-like_DNA-bd_sf"/>
</dbReference>
<gene>
    <name evidence="3" type="ORF">AWN90_16920</name>
    <name evidence="2" type="ORF">CRH09_06690</name>
</gene>
<dbReference type="InterPro" id="IPR039422">
    <property type="entry name" value="MarR/SlyA-like"/>
</dbReference>